<keyword evidence="5 7" id="KW-0067">ATP-binding</keyword>
<dbReference type="Proteomes" id="UP000216354">
    <property type="component" value="Unassembled WGS sequence"/>
</dbReference>
<evidence type="ECO:0000256" key="8">
    <source>
        <dbReference type="SAM" id="MobiDB-lite"/>
    </source>
</evidence>
<evidence type="ECO:0000256" key="5">
    <source>
        <dbReference type="ARBA" id="ARBA00022840"/>
    </source>
</evidence>
<comment type="subcellular location">
    <subcellularLocation>
        <location evidence="7">Cell inner membrane</location>
        <topology evidence="7">Peripheral membrane protein</topology>
    </subcellularLocation>
</comment>
<feature type="domain" description="ABC transporter" evidence="9">
    <location>
        <begin position="28"/>
        <end position="264"/>
    </location>
</feature>
<dbReference type="InterPro" id="IPR051921">
    <property type="entry name" value="ABC_osmolyte_uptake_ATP-bind"/>
</dbReference>
<evidence type="ECO:0000313" key="10">
    <source>
        <dbReference type="EMBL" id="OZI58088.1"/>
    </source>
</evidence>
<keyword evidence="4 7" id="KW-0547">Nucleotide-binding</keyword>
<dbReference type="PROSITE" id="PS00211">
    <property type="entry name" value="ABC_TRANSPORTER_1"/>
    <property type="match status" value="1"/>
</dbReference>
<dbReference type="EMBL" id="NEVR01000005">
    <property type="protein sequence ID" value="OZI58088.1"/>
    <property type="molecule type" value="Genomic_DNA"/>
</dbReference>
<comment type="catalytic activity">
    <reaction evidence="7">
        <text>a quaternary ammonium(out) + ATP + H2O = a quaternary ammonium(in) + ADP + phosphate + H(+)</text>
        <dbReference type="Rhea" id="RHEA:11036"/>
        <dbReference type="ChEBI" id="CHEBI:15377"/>
        <dbReference type="ChEBI" id="CHEBI:15378"/>
        <dbReference type="ChEBI" id="CHEBI:30616"/>
        <dbReference type="ChEBI" id="CHEBI:35267"/>
        <dbReference type="ChEBI" id="CHEBI:43474"/>
        <dbReference type="ChEBI" id="CHEBI:456216"/>
    </reaction>
</comment>
<proteinExistence type="inferred from homology"/>
<comment type="subunit">
    <text evidence="7">The complex is probably composed of two ATP-binding proteins, two transmembrane proteins and a solute-binding protein.</text>
</comment>
<evidence type="ECO:0000256" key="2">
    <source>
        <dbReference type="ARBA" id="ARBA00022448"/>
    </source>
</evidence>
<dbReference type="Pfam" id="PF00005">
    <property type="entry name" value="ABC_tran"/>
    <property type="match status" value="1"/>
</dbReference>
<evidence type="ECO:0000313" key="11">
    <source>
        <dbReference type="Proteomes" id="UP000216354"/>
    </source>
</evidence>
<dbReference type="Gene3D" id="3.40.50.300">
    <property type="entry name" value="P-loop containing nucleotide triphosphate hydrolases"/>
    <property type="match status" value="1"/>
</dbReference>
<reference evidence="10 11" key="1">
    <citation type="submission" date="2017-05" db="EMBL/GenBank/DDBJ databases">
        <title>Complete and WGS of Bordetella genogroups.</title>
        <authorList>
            <person name="Spilker T."/>
            <person name="Lipuma J."/>
        </authorList>
    </citation>
    <scope>NUCLEOTIDE SEQUENCE [LARGE SCALE GENOMIC DNA]</scope>
    <source>
        <strain evidence="10 11">AU9795</strain>
    </source>
</reference>
<gene>
    <name evidence="10" type="ORF">CAL27_22195</name>
</gene>
<feature type="compositionally biased region" description="Low complexity" evidence="8">
    <location>
        <begin position="409"/>
        <end position="432"/>
    </location>
</feature>
<dbReference type="PANTHER" id="PTHR43869">
    <property type="entry name" value="GLYCINE BETAINE/PROLINE BETAINE TRANSPORT SYSTEM ATP-BINDING PROTEIN PROV"/>
    <property type="match status" value="1"/>
</dbReference>
<evidence type="ECO:0000256" key="1">
    <source>
        <dbReference type="ARBA" id="ARBA00005417"/>
    </source>
</evidence>
<dbReference type="SUPFAM" id="SSF54631">
    <property type="entry name" value="CBS-domain pair"/>
    <property type="match status" value="1"/>
</dbReference>
<keyword evidence="7" id="KW-0997">Cell inner membrane</keyword>
<dbReference type="Pfam" id="PF00571">
    <property type="entry name" value="CBS"/>
    <property type="match status" value="1"/>
</dbReference>
<name>A0ABX4EV78_9BORD</name>
<dbReference type="CDD" id="cd03294">
    <property type="entry name" value="ABC_Pro_Gly_Betaine"/>
    <property type="match status" value="1"/>
</dbReference>
<keyword evidence="11" id="KW-1185">Reference proteome</keyword>
<keyword evidence="2 7" id="KW-0813">Transport</keyword>
<dbReference type="InterPro" id="IPR000644">
    <property type="entry name" value="CBS_dom"/>
</dbReference>
<accession>A0ABX4EV78</accession>
<dbReference type="InterPro" id="IPR027417">
    <property type="entry name" value="P-loop_NTPase"/>
</dbReference>
<dbReference type="InterPro" id="IPR017871">
    <property type="entry name" value="ABC_transporter-like_CS"/>
</dbReference>
<comment type="caution">
    <text evidence="10">The sequence shown here is derived from an EMBL/GenBank/DDBJ whole genome shotgun (WGS) entry which is preliminary data.</text>
</comment>
<keyword evidence="7" id="KW-0472">Membrane</keyword>
<organism evidence="10 11">
    <name type="scientific">Bordetella genomosp. 1</name>
    <dbReference type="NCBI Taxonomy" id="1395607"/>
    <lineage>
        <taxon>Bacteria</taxon>
        <taxon>Pseudomonadati</taxon>
        <taxon>Pseudomonadota</taxon>
        <taxon>Betaproteobacteria</taxon>
        <taxon>Burkholderiales</taxon>
        <taxon>Alcaligenaceae</taxon>
        <taxon>Bordetella</taxon>
    </lineage>
</organism>
<comment type="similarity">
    <text evidence="1 7">Belongs to the ABC transporter superfamily.</text>
</comment>
<protein>
    <recommendedName>
        <fullName evidence="7">Quaternary amine transport ATP-binding protein</fullName>
        <ecNumber evidence="7">7.6.2.9</ecNumber>
    </recommendedName>
</protein>
<evidence type="ECO:0000256" key="4">
    <source>
        <dbReference type="ARBA" id="ARBA00022741"/>
    </source>
</evidence>
<dbReference type="NCBIfam" id="TIGR01186">
    <property type="entry name" value="proV"/>
    <property type="match status" value="1"/>
</dbReference>
<evidence type="ECO:0000256" key="7">
    <source>
        <dbReference type="RuleBase" id="RU369116"/>
    </source>
</evidence>
<dbReference type="InterPro" id="IPR003593">
    <property type="entry name" value="AAA+_ATPase"/>
</dbReference>
<dbReference type="InterPro" id="IPR005892">
    <property type="entry name" value="Gly-betaine_transp_ATP-bd"/>
</dbReference>
<evidence type="ECO:0000259" key="9">
    <source>
        <dbReference type="PROSITE" id="PS50893"/>
    </source>
</evidence>
<dbReference type="EC" id="7.6.2.9" evidence="7"/>
<dbReference type="Gene3D" id="3.10.580.10">
    <property type="entry name" value="CBS-domain"/>
    <property type="match status" value="1"/>
</dbReference>
<dbReference type="PANTHER" id="PTHR43869:SF1">
    <property type="entry name" value="GLYCINE BETAINE_PROLINE BETAINE TRANSPORT SYSTEM ATP-BINDING PROTEIN PROV"/>
    <property type="match status" value="1"/>
</dbReference>
<dbReference type="SUPFAM" id="SSF52540">
    <property type="entry name" value="P-loop containing nucleoside triphosphate hydrolases"/>
    <property type="match status" value="1"/>
</dbReference>
<dbReference type="RefSeq" id="WP_094832812.1">
    <property type="nucleotide sequence ID" value="NZ_NEVR01000005.1"/>
</dbReference>
<feature type="compositionally biased region" description="Basic and acidic residues" evidence="8">
    <location>
        <begin position="433"/>
        <end position="444"/>
    </location>
</feature>
<evidence type="ECO:0000256" key="6">
    <source>
        <dbReference type="ARBA" id="ARBA00022970"/>
    </source>
</evidence>
<dbReference type="SMART" id="SM00382">
    <property type="entry name" value="AAA"/>
    <property type="match status" value="1"/>
</dbReference>
<dbReference type="PROSITE" id="PS50893">
    <property type="entry name" value="ABC_TRANSPORTER_2"/>
    <property type="match status" value="1"/>
</dbReference>
<sequence length="444" mass="47887">MSKIEVKNIYKIFGPHPAKWLDAAQGGISKEDLLSKSGHTLGLRDISLSIDEGSIYVIMGLSGSGKSTLIRHFNRLIEPSAGSILVDGVDVVSLNKRDLETFRQKKMSMVFQRFGLFPHRTVLDNAAYGLTVQGVAKAEREQRARHWLDQVGLSGFEMQYPHQLSGGMQQRVGLARALATDAEILLMDEAFSALDPLIRREMQDHLLALQAKLNKTIVFITHDLDEALRLGNRIAILKDGELVQEGTPEDILLNPANDYVQSFLQDVNRTKVLNAAHAVNPSRLTLTMRSRPAHSLDRMQALNYEYAPVLDGKRLAGVLTADGAREAIEAGARDVSRYVDDLASVPATAGLGEVLAQLVHSDQPVAVTNEDDEFIGMLSRKKVVELVTPVITEAEALNGTTPVADLVDGEPAPAASADAGAAPAPETAGAADAARDPDAGKNAA</sequence>
<feature type="region of interest" description="Disordered" evidence="8">
    <location>
        <begin position="402"/>
        <end position="444"/>
    </location>
</feature>
<dbReference type="GO" id="GO:0005524">
    <property type="term" value="F:ATP binding"/>
    <property type="evidence" value="ECO:0007669"/>
    <property type="project" value="UniProtKB-KW"/>
</dbReference>
<dbReference type="InterPro" id="IPR003439">
    <property type="entry name" value="ABC_transporter-like_ATP-bd"/>
</dbReference>
<dbReference type="InterPro" id="IPR046342">
    <property type="entry name" value="CBS_dom_sf"/>
</dbReference>
<keyword evidence="6" id="KW-0029">Amino-acid transport</keyword>
<keyword evidence="3" id="KW-1003">Cell membrane</keyword>
<evidence type="ECO:0000256" key="3">
    <source>
        <dbReference type="ARBA" id="ARBA00022475"/>
    </source>
</evidence>